<comment type="subcellular location">
    <subcellularLocation>
        <location evidence="1 6">Membrane</location>
        <topology evidence="1 6">Multi-pass membrane protein</topology>
    </subcellularLocation>
</comment>
<dbReference type="GO" id="GO:0016020">
    <property type="term" value="C:membrane"/>
    <property type="evidence" value="ECO:0007669"/>
    <property type="project" value="UniProtKB-SubCell"/>
</dbReference>
<dbReference type="AlphaFoldDB" id="A0A438KB31"/>
<gene>
    <name evidence="9" type="primary">VvCHDp000235_5</name>
    <name evidence="9" type="ORF">CK203_006685</name>
</gene>
<feature type="transmembrane region" description="Helical" evidence="6">
    <location>
        <begin position="101"/>
        <end position="121"/>
    </location>
</feature>
<evidence type="ECO:0000256" key="6">
    <source>
        <dbReference type="RuleBase" id="RU363077"/>
    </source>
</evidence>
<keyword evidence="5 6" id="KW-0472">Membrane</keyword>
<dbReference type="GO" id="GO:0022857">
    <property type="term" value="F:transmembrane transporter activity"/>
    <property type="evidence" value="ECO:0007669"/>
    <property type="project" value="InterPro"/>
</dbReference>
<evidence type="ECO:0000259" key="8">
    <source>
        <dbReference type="Pfam" id="PF00892"/>
    </source>
</evidence>
<feature type="domain" description="EamA" evidence="8">
    <location>
        <begin position="230"/>
        <end position="368"/>
    </location>
</feature>
<protein>
    <recommendedName>
        <fullName evidence="6">WAT1-related protein</fullName>
    </recommendedName>
</protein>
<keyword evidence="3 6" id="KW-0812">Transmembrane</keyword>
<feature type="transmembrane region" description="Helical" evidence="6">
    <location>
        <begin position="69"/>
        <end position="89"/>
    </location>
</feature>
<evidence type="ECO:0000313" key="9">
    <source>
        <dbReference type="EMBL" id="RVX18403.1"/>
    </source>
</evidence>
<feature type="transmembrane region" description="Helical" evidence="6">
    <location>
        <begin position="41"/>
        <end position="63"/>
    </location>
</feature>
<feature type="domain" description="EamA" evidence="8">
    <location>
        <begin position="26"/>
        <end position="125"/>
    </location>
</feature>
<evidence type="ECO:0000256" key="2">
    <source>
        <dbReference type="ARBA" id="ARBA00007635"/>
    </source>
</evidence>
<evidence type="ECO:0000313" key="10">
    <source>
        <dbReference type="Proteomes" id="UP000288805"/>
    </source>
</evidence>
<evidence type="ECO:0000256" key="3">
    <source>
        <dbReference type="ARBA" id="ARBA00022692"/>
    </source>
</evidence>
<dbReference type="SUPFAM" id="SSF103481">
    <property type="entry name" value="Multidrug resistance efflux transporter EmrE"/>
    <property type="match status" value="2"/>
</dbReference>
<evidence type="ECO:0000256" key="1">
    <source>
        <dbReference type="ARBA" id="ARBA00004141"/>
    </source>
</evidence>
<feature type="transmembrane region" description="Helical" evidence="6">
    <location>
        <begin position="350"/>
        <end position="370"/>
    </location>
</feature>
<feature type="transmembrane region" description="Helical" evidence="6">
    <location>
        <begin position="294"/>
        <end position="313"/>
    </location>
</feature>
<reference evidence="9 10" key="1">
    <citation type="journal article" date="2018" name="PLoS Genet.">
        <title>Population sequencing reveals clonal diversity and ancestral inbreeding in the grapevine cultivar Chardonnay.</title>
        <authorList>
            <person name="Roach M.J."/>
            <person name="Johnson D.L."/>
            <person name="Bohlmann J."/>
            <person name="van Vuuren H.J."/>
            <person name="Jones S.J."/>
            <person name="Pretorius I.S."/>
            <person name="Schmidt S.A."/>
            <person name="Borneman A.R."/>
        </authorList>
    </citation>
    <scope>NUCLEOTIDE SEQUENCE [LARGE SCALE GENOMIC DNA]</scope>
    <source>
        <strain evidence="10">cv. Chardonnay</strain>
        <tissue evidence="9">Leaf</tissue>
    </source>
</reference>
<feature type="transmembrane region" description="Helical" evidence="6">
    <location>
        <begin position="181"/>
        <end position="200"/>
    </location>
</feature>
<proteinExistence type="inferred from homology"/>
<sequence length="407" mass="44191">MGVKAWLSGMVPIAAMVMVECLDVGLTTLSKAAMSRGMDRFVFVVYSNAFASLILFSISFIFLRTKRPPLSFSLLCKFFLLSLAGITVMQNCVFTGVSYGSPTLGSAMSNLIPAFTFLLAVAFRHHVYQHLCFLLLFGCVEFIVNTGNSTAEHELNDLNKFGVCLSSSRLENLDLRSSRSLIKILGTLVSISGALIVTLYKGPPIGAGLIKSPSISSNDHLQKTANNWVIGGLFFAMAGLSISVWNIFQAPILRRYPSEITIVSFFTLFGAIQCAAVALIAVKDSNAWKLRPDFELITIIYSAVFGGVVSFGVQTWCIKRKGPVFVAIFKPLGIGIAAIMGVIFLGDTLYIGSVIGAIIIVTGFYGVMWAQTKEGEKGEAQEVDGLPSTSDKAPLLQSRRDEQKWLD</sequence>
<feature type="compositionally biased region" description="Basic and acidic residues" evidence="7">
    <location>
        <begin position="398"/>
        <end position="407"/>
    </location>
</feature>
<accession>A0A438KB31</accession>
<comment type="similarity">
    <text evidence="2 6">Belongs to the drug/metabolite transporter (DMT) superfamily. Plant drug/metabolite exporter (P-DME) (TC 2.A.7.4) family.</text>
</comment>
<dbReference type="InterPro" id="IPR030184">
    <property type="entry name" value="WAT1-related"/>
</dbReference>
<evidence type="ECO:0000256" key="5">
    <source>
        <dbReference type="ARBA" id="ARBA00023136"/>
    </source>
</evidence>
<organism evidence="9 10">
    <name type="scientific">Vitis vinifera</name>
    <name type="common">Grape</name>
    <dbReference type="NCBI Taxonomy" id="29760"/>
    <lineage>
        <taxon>Eukaryota</taxon>
        <taxon>Viridiplantae</taxon>
        <taxon>Streptophyta</taxon>
        <taxon>Embryophyta</taxon>
        <taxon>Tracheophyta</taxon>
        <taxon>Spermatophyta</taxon>
        <taxon>Magnoliopsida</taxon>
        <taxon>eudicotyledons</taxon>
        <taxon>Gunneridae</taxon>
        <taxon>Pentapetalae</taxon>
        <taxon>rosids</taxon>
        <taxon>Vitales</taxon>
        <taxon>Vitaceae</taxon>
        <taxon>Viteae</taxon>
        <taxon>Vitis</taxon>
    </lineage>
</organism>
<feature type="transmembrane region" description="Helical" evidence="6">
    <location>
        <begin position="260"/>
        <end position="282"/>
    </location>
</feature>
<dbReference type="PANTHER" id="PTHR31218">
    <property type="entry name" value="WAT1-RELATED PROTEIN"/>
    <property type="match status" value="1"/>
</dbReference>
<feature type="transmembrane region" description="Helical" evidence="6">
    <location>
        <begin position="325"/>
        <end position="344"/>
    </location>
</feature>
<dbReference type="InterPro" id="IPR000620">
    <property type="entry name" value="EamA_dom"/>
</dbReference>
<evidence type="ECO:0000256" key="4">
    <source>
        <dbReference type="ARBA" id="ARBA00022989"/>
    </source>
</evidence>
<keyword evidence="4 6" id="KW-1133">Transmembrane helix</keyword>
<name>A0A438KB31_VITVI</name>
<feature type="region of interest" description="Disordered" evidence="7">
    <location>
        <begin position="378"/>
        <end position="407"/>
    </location>
</feature>
<comment type="caution">
    <text evidence="9">The sequence shown here is derived from an EMBL/GenBank/DDBJ whole genome shotgun (WGS) entry which is preliminary data.</text>
</comment>
<feature type="transmembrane region" description="Helical" evidence="6">
    <location>
        <begin position="228"/>
        <end position="248"/>
    </location>
</feature>
<dbReference type="Proteomes" id="UP000288805">
    <property type="component" value="Unassembled WGS sequence"/>
</dbReference>
<evidence type="ECO:0000256" key="7">
    <source>
        <dbReference type="SAM" id="MobiDB-lite"/>
    </source>
</evidence>
<dbReference type="Pfam" id="PF00892">
    <property type="entry name" value="EamA"/>
    <property type="match status" value="2"/>
</dbReference>
<dbReference type="EMBL" id="QGNW01000011">
    <property type="protein sequence ID" value="RVX18403.1"/>
    <property type="molecule type" value="Genomic_DNA"/>
</dbReference>
<dbReference type="InterPro" id="IPR037185">
    <property type="entry name" value="EmrE-like"/>
</dbReference>
<feature type="transmembrane region" description="Helical" evidence="6">
    <location>
        <begin position="6"/>
        <end position="29"/>
    </location>
</feature>